<dbReference type="AlphaFoldDB" id="A0A9P7T1S0"/>
<protein>
    <submittedName>
        <fullName evidence="2">Uncharacterized protein</fullName>
    </submittedName>
</protein>
<evidence type="ECO:0000256" key="1">
    <source>
        <dbReference type="SAM" id="MobiDB-lite"/>
    </source>
</evidence>
<sequence>MHAIARSGQAAIVAFQLEPDARPAECPSRHRVGYFRRQRPGGPLPTMGGQQGKGAAHGKPQDKAEGKMWDLKLGTAGEKSITRKQEATTPDNKQHGGYTVGDPALASRVPESPSLRWHARARARHPIPHSRRLEPGTGSQE</sequence>
<evidence type="ECO:0000313" key="2">
    <source>
        <dbReference type="EMBL" id="KAG6013404.1"/>
    </source>
</evidence>
<dbReference type="Proteomes" id="UP000748025">
    <property type="component" value="Unassembled WGS sequence"/>
</dbReference>
<dbReference type="EMBL" id="SRPW01000596">
    <property type="protein sequence ID" value="KAG6013404.1"/>
    <property type="molecule type" value="Genomic_DNA"/>
</dbReference>
<feature type="compositionally biased region" description="Basic residues" evidence="1">
    <location>
        <begin position="117"/>
        <end position="130"/>
    </location>
</feature>
<evidence type="ECO:0000313" key="3">
    <source>
        <dbReference type="Proteomes" id="UP000748025"/>
    </source>
</evidence>
<feature type="compositionally biased region" description="Basic and acidic residues" evidence="1">
    <location>
        <begin position="59"/>
        <end position="70"/>
    </location>
</feature>
<gene>
    <name evidence="2" type="ORF">E4U43_007306</name>
</gene>
<reference evidence="2" key="1">
    <citation type="journal article" date="2020" name="bioRxiv">
        <title>Whole genome comparisons of ergot fungi reveals the divergence and evolution of species within the genus Claviceps are the result of varying mechanisms driving genome evolution and host range expansion.</title>
        <authorList>
            <person name="Wyka S.A."/>
            <person name="Mondo S.J."/>
            <person name="Liu M."/>
            <person name="Dettman J."/>
            <person name="Nalam V."/>
            <person name="Broders K.D."/>
        </authorList>
    </citation>
    <scope>NUCLEOTIDE SEQUENCE</scope>
    <source>
        <strain evidence="2">CCC 602</strain>
    </source>
</reference>
<accession>A0A9P7T1S0</accession>
<proteinExistence type="predicted"/>
<organism evidence="2 3">
    <name type="scientific">Claviceps pusilla</name>
    <dbReference type="NCBI Taxonomy" id="123648"/>
    <lineage>
        <taxon>Eukaryota</taxon>
        <taxon>Fungi</taxon>
        <taxon>Dikarya</taxon>
        <taxon>Ascomycota</taxon>
        <taxon>Pezizomycotina</taxon>
        <taxon>Sordariomycetes</taxon>
        <taxon>Hypocreomycetidae</taxon>
        <taxon>Hypocreales</taxon>
        <taxon>Clavicipitaceae</taxon>
        <taxon>Claviceps</taxon>
    </lineage>
</organism>
<name>A0A9P7T1S0_9HYPO</name>
<feature type="region of interest" description="Disordered" evidence="1">
    <location>
        <begin position="23"/>
        <end position="141"/>
    </location>
</feature>
<comment type="caution">
    <text evidence="2">The sequence shown here is derived from an EMBL/GenBank/DDBJ whole genome shotgun (WGS) entry which is preliminary data.</text>
</comment>
<feature type="compositionally biased region" description="Basic residues" evidence="1">
    <location>
        <begin position="29"/>
        <end position="39"/>
    </location>
</feature>
<keyword evidence="3" id="KW-1185">Reference proteome</keyword>